<dbReference type="EMBL" id="JAJVDC020000162">
    <property type="protein sequence ID" value="KAL1620776.1"/>
    <property type="molecule type" value="Genomic_DNA"/>
</dbReference>
<keyword evidence="2" id="KW-0472">Membrane</keyword>
<evidence type="ECO:0000313" key="3">
    <source>
        <dbReference type="EMBL" id="KAL1620776.1"/>
    </source>
</evidence>
<evidence type="ECO:0000256" key="1">
    <source>
        <dbReference type="SAM" id="MobiDB-lite"/>
    </source>
</evidence>
<keyword evidence="2" id="KW-1133">Transmembrane helix</keyword>
<keyword evidence="4" id="KW-1185">Reference proteome</keyword>
<reference evidence="3 4" key="1">
    <citation type="submission" date="2024-02" db="EMBL/GenBank/DDBJ databases">
        <title>De novo assembly and annotation of 12 fungi associated with fruit tree decline syndrome in Ontario, Canada.</title>
        <authorList>
            <person name="Sulman M."/>
            <person name="Ellouze W."/>
            <person name="Ilyukhin E."/>
        </authorList>
    </citation>
    <scope>NUCLEOTIDE SEQUENCE [LARGE SCALE GENOMIC DNA]</scope>
    <source>
        <strain evidence="3 4">M1-105</strain>
    </source>
</reference>
<dbReference type="Proteomes" id="UP001521116">
    <property type="component" value="Unassembled WGS sequence"/>
</dbReference>
<feature type="transmembrane region" description="Helical" evidence="2">
    <location>
        <begin position="40"/>
        <end position="62"/>
    </location>
</feature>
<evidence type="ECO:0000256" key="2">
    <source>
        <dbReference type="SAM" id="Phobius"/>
    </source>
</evidence>
<accession>A0ABR3SH19</accession>
<proteinExistence type="predicted"/>
<feature type="region of interest" description="Disordered" evidence="1">
    <location>
        <begin position="9"/>
        <end position="40"/>
    </location>
</feature>
<gene>
    <name evidence="3" type="ORF">SLS56_009500</name>
</gene>
<keyword evidence="2" id="KW-0812">Transmembrane</keyword>
<sequence length="66" mass="6817">MLVLVPLVAADPVPEPVPEPKKPKGSSSNKNTTSDDDSMAAFGVASPNALNVVGMSFLAFLASKFL</sequence>
<name>A0ABR3SH19_9PEZI</name>
<protein>
    <submittedName>
        <fullName evidence="3">Uncharacterized protein</fullName>
    </submittedName>
</protein>
<organism evidence="3 4">
    <name type="scientific">Neofusicoccum ribis</name>
    <dbReference type="NCBI Taxonomy" id="45134"/>
    <lineage>
        <taxon>Eukaryota</taxon>
        <taxon>Fungi</taxon>
        <taxon>Dikarya</taxon>
        <taxon>Ascomycota</taxon>
        <taxon>Pezizomycotina</taxon>
        <taxon>Dothideomycetes</taxon>
        <taxon>Dothideomycetes incertae sedis</taxon>
        <taxon>Botryosphaeriales</taxon>
        <taxon>Botryosphaeriaceae</taxon>
        <taxon>Neofusicoccum</taxon>
    </lineage>
</organism>
<comment type="caution">
    <text evidence="3">The sequence shown here is derived from an EMBL/GenBank/DDBJ whole genome shotgun (WGS) entry which is preliminary data.</text>
</comment>
<evidence type="ECO:0000313" key="4">
    <source>
        <dbReference type="Proteomes" id="UP001521116"/>
    </source>
</evidence>